<sequence length="292" mass="31088">MLDPDSLEAFITVAEERHFVRAADRLGCTQSVVSKRLMRLEDKLGMRLLLRNKRRPVELTPEGAQFLEVARQMVGELIAAEARGKAISRGIAGSVRIGYVFSAILTGVLPSIIRSLGAALPEVEIHPVAMGTPEQIAAVGDGRLDLAIVRPRLSYPGGLVAKVIHSEPVVVAMAADSALARRGRVRCGDLAGARFIVPQFHEEVGLIDVIRDIARTGGFAMPEVVRNSDFITTAGFAAAGCGVAAVPASLQRLSLEGLSYLPVSDLDRSVELVMLQGATLPKAVREVVNGLA</sequence>
<dbReference type="PANTHER" id="PTHR30346">
    <property type="entry name" value="TRANSCRIPTIONAL DUAL REGULATOR HCAR-RELATED"/>
    <property type="match status" value="1"/>
</dbReference>
<dbReference type="PRINTS" id="PR00039">
    <property type="entry name" value="HTHLYSR"/>
</dbReference>
<dbReference type="PROSITE" id="PS50931">
    <property type="entry name" value="HTH_LYSR"/>
    <property type="match status" value="1"/>
</dbReference>
<keyword evidence="2" id="KW-0805">Transcription regulation</keyword>
<dbReference type="AlphaFoldDB" id="A0A7X1KK96"/>
<dbReference type="RefSeq" id="WP_185662556.1">
    <property type="nucleotide sequence ID" value="NZ_JACLAW010000002.1"/>
</dbReference>
<evidence type="ECO:0000256" key="2">
    <source>
        <dbReference type="ARBA" id="ARBA00023015"/>
    </source>
</evidence>
<keyword evidence="4" id="KW-0804">Transcription</keyword>
<evidence type="ECO:0000256" key="4">
    <source>
        <dbReference type="ARBA" id="ARBA00023163"/>
    </source>
</evidence>
<dbReference type="InterPro" id="IPR000847">
    <property type="entry name" value="LysR_HTH_N"/>
</dbReference>
<evidence type="ECO:0000256" key="1">
    <source>
        <dbReference type="ARBA" id="ARBA00009437"/>
    </source>
</evidence>
<evidence type="ECO:0000256" key="3">
    <source>
        <dbReference type="ARBA" id="ARBA00023125"/>
    </source>
</evidence>
<comment type="caution">
    <text evidence="6">The sequence shown here is derived from an EMBL/GenBank/DDBJ whole genome shotgun (WGS) entry which is preliminary data.</text>
</comment>
<keyword evidence="3" id="KW-0238">DNA-binding</keyword>
<dbReference type="InterPro" id="IPR036390">
    <property type="entry name" value="WH_DNA-bd_sf"/>
</dbReference>
<gene>
    <name evidence="6" type="ORF">H7F51_02010</name>
</gene>
<proteinExistence type="inferred from homology"/>
<dbReference type="EMBL" id="JACLAW010000002">
    <property type="protein sequence ID" value="MBC2664287.1"/>
    <property type="molecule type" value="Genomic_DNA"/>
</dbReference>
<dbReference type="GO" id="GO:0032993">
    <property type="term" value="C:protein-DNA complex"/>
    <property type="evidence" value="ECO:0007669"/>
    <property type="project" value="TreeGrafter"/>
</dbReference>
<dbReference type="CDD" id="cd08414">
    <property type="entry name" value="PBP2_LTTR_aromatics_like"/>
    <property type="match status" value="1"/>
</dbReference>
<protein>
    <submittedName>
        <fullName evidence="6">LysR family transcriptional regulator</fullName>
    </submittedName>
</protein>
<dbReference type="GO" id="GO:0003677">
    <property type="term" value="F:DNA binding"/>
    <property type="evidence" value="ECO:0007669"/>
    <property type="project" value="UniProtKB-KW"/>
</dbReference>
<evidence type="ECO:0000313" key="6">
    <source>
        <dbReference type="EMBL" id="MBC2664287.1"/>
    </source>
</evidence>
<dbReference type="Pfam" id="PF03466">
    <property type="entry name" value="LysR_substrate"/>
    <property type="match status" value="1"/>
</dbReference>
<comment type="similarity">
    <text evidence="1">Belongs to the LysR transcriptional regulatory family.</text>
</comment>
<dbReference type="SUPFAM" id="SSF53850">
    <property type="entry name" value="Periplasmic binding protein-like II"/>
    <property type="match status" value="1"/>
</dbReference>
<keyword evidence="7" id="KW-1185">Reference proteome</keyword>
<dbReference type="Gene3D" id="3.40.190.10">
    <property type="entry name" value="Periplasmic binding protein-like II"/>
    <property type="match status" value="2"/>
</dbReference>
<dbReference type="Proteomes" id="UP000566813">
    <property type="component" value="Unassembled WGS sequence"/>
</dbReference>
<name>A0A7X1KK96_9SPHN</name>
<organism evidence="6 7">
    <name type="scientific">Novosphingobium flavum</name>
    <dbReference type="NCBI Taxonomy" id="1778672"/>
    <lineage>
        <taxon>Bacteria</taxon>
        <taxon>Pseudomonadati</taxon>
        <taxon>Pseudomonadota</taxon>
        <taxon>Alphaproteobacteria</taxon>
        <taxon>Sphingomonadales</taxon>
        <taxon>Sphingomonadaceae</taxon>
        <taxon>Novosphingobium</taxon>
    </lineage>
</organism>
<evidence type="ECO:0000259" key="5">
    <source>
        <dbReference type="PROSITE" id="PS50931"/>
    </source>
</evidence>
<dbReference type="Gene3D" id="1.10.10.10">
    <property type="entry name" value="Winged helix-like DNA-binding domain superfamily/Winged helix DNA-binding domain"/>
    <property type="match status" value="1"/>
</dbReference>
<dbReference type="InterPro" id="IPR036388">
    <property type="entry name" value="WH-like_DNA-bd_sf"/>
</dbReference>
<dbReference type="InterPro" id="IPR005119">
    <property type="entry name" value="LysR_subst-bd"/>
</dbReference>
<evidence type="ECO:0000313" key="7">
    <source>
        <dbReference type="Proteomes" id="UP000566813"/>
    </source>
</evidence>
<dbReference type="PANTHER" id="PTHR30346:SF17">
    <property type="entry name" value="LYSR FAMILY TRANSCRIPTIONAL REGULATOR"/>
    <property type="match status" value="1"/>
</dbReference>
<feature type="domain" description="HTH lysR-type" evidence="5">
    <location>
        <begin position="2"/>
        <end position="60"/>
    </location>
</feature>
<dbReference type="SUPFAM" id="SSF46785">
    <property type="entry name" value="Winged helix' DNA-binding domain"/>
    <property type="match status" value="1"/>
</dbReference>
<dbReference type="FunFam" id="1.10.10.10:FF:000001">
    <property type="entry name" value="LysR family transcriptional regulator"/>
    <property type="match status" value="1"/>
</dbReference>
<reference evidence="6 7" key="1">
    <citation type="submission" date="2020-08" db="EMBL/GenBank/DDBJ databases">
        <title>The genome sequence of type strain Novosphingobium flavum NBRC 111647.</title>
        <authorList>
            <person name="Liu Y."/>
        </authorList>
    </citation>
    <scope>NUCLEOTIDE SEQUENCE [LARGE SCALE GENOMIC DNA]</scope>
    <source>
        <strain evidence="6 7">NBRC 111647</strain>
    </source>
</reference>
<dbReference type="Pfam" id="PF00126">
    <property type="entry name" value="HTH_1"/>
    <property type="match status" value="1"/>
</dbReference>
<accession>A0A7X1KK96</accession>
<dbReference type="GO" id="GO:0003700">
    <property type="term" value="F:DNA-binding transcription factor activity"/>
    <property type="evidence" value="ECO:0007669"/>
    <property type="project" value="InterPro"/>
</dbReference>